<comment type="cofactor">
    <cofactor evidence="1">
        <name>Zn(2+)</name>
        <dbReference type="ChEBI" id="CHEBI:29105"/>
    </cofactor>
</comment>
<dbReference type="EMBL" id="UGCO01000001">
    <property type="protein sequence ID" value="STI75442.1"/>
    <property type="molecule type" value="Genomic_DNA"/>
</dbReference>
<dbReference type="Gene3D" id="2.70.70.10">
    <property type="entry name" value="Glucose Permease (Domain IIA)"/>
    <property type="match status" value="1"/>
</dbReference>
<evidence type="ECO:0000256" key="2">
    <source>
        <dbReference type="ARBA" id="ARBA00004162"/>
    </source>
</evidence>
<dbReference type="Proteomes" id="UP000254405">
    <property type="component" value="Unassembled WGS sequence"/>
</dbReference>
<comment type="subcellular location">
    <subcellularLocation>
        <location evidence="2">Cell membrane</location>
        <topology evidence="2">Single-pass membrane protein</topology>
    </subcellularLocation>
</comment>
<accession>A0A376TDX7</accession>
<dbReference type="InterPro" id="IPR050570">
    <property type="entry name" value="Cell_wall_metabolism_enzyme"/>
</dbReference>
<keyword evidence="5" id="KW-0479">Metal-binding</keyword>
<dbReference type="AlphaFoldDB" id="A0A376TDX7"/>
<reference evidence="10 11" key="1">
    <citation type="submission" date="2018-06" db="EMBL/GenBank/DDBJ databases">
        <authorList>
            <consortium name="Pathogen Informatics"/>
            <person name="Doyle S."/>
        </authorList>
    </citation>
    <scope>NUCLEOTIDE SEQUENCE [LARGE SCALE GENOMIC DNA]</scope>
    <source>
        <strain evidence="10 11">NCTC8985</strain>
    </source>
</reference>
<dbReference type="GO" id="GO:0006508">
    <property type="term" value="P:proteolysis"/>
    <property type="evidence" value="ECO:0007669"/>
    <property type="project" value="UniProtKB-KW"/>
</dbReference>
<evidence type="ECO:0000256" key="4">
    <source>
        <dbReference type="ARBA" id="ARBA00022670"/>
    </source>
</evidence>
<keyword evidence="7" id="KW-0862">Zinc</keyword>
<dbReference type="InterPro" id="IPR011055">
    <property type="entry name" value="Dup_hybrid_motif"/>
</dbReference>
<evidence type="ECO:0000313" key="11">
    <source>
        <dbReference type="Proteomes" id="UP000254405"/>
    </source>
</evidence>
<dbReference type="GO" id="GO:0004222">
    <property type="term" value="F:metalloendopeptidase activity"/>
    <property type="evidence" value="ECO:0007669"/>
    <property type="project" value="TreeGrafter"/>
</dbReference>
<dbReference type="PANTHER" id="PTHR21666:SF292">
    <property type="entry name" value="MUREIN DD-ENDOPEPTIDASE MEPM"/>
    <property type="match status" value="1"/>
</dbReference>
<dbReference type="Pfam" id="PF01551">
    <property type="entry name" value="Peptidase_M23"/>
    <property type="match status" value="1"/>
</dbReference>
<evidence type="ECO:0000259" key="9">
    <source>
        <dbReference type="Pfam" id="PF01551"/>
    </source>
</evidence>
<evidence type="ECO:0000256" key="7">
    <source>
        <dbReference type="ARBA" id="ARBA00022833"/>
    </source>
</evidence>
<gene>
    <name evidence="10" type="primary">lytM</name>
    <name evidence="10" type="ORF">NCTC8985_00668</name>
</gene>
<evidence type="ECO:0000256" key="8">
    <source>
        <dbReference type="ARBA" id="ARBA00023049"/>
    </source>
</evidence>
<dbReference type="CDD" id="cd12797">
    <property type="entry name" value="M23_peptidase"/>
    <property type="match status" value="1"/>
</dbReference>
<evidence type="ECO:0000313" key="10">
    <source>
        <dbReference type="EMBL" id="STI75442.1"/>
    </source>
</evidence>
<sequence length="119" mass="12941">MPQGTPVLSVGDGEVVVAKRSGAAGYYVAIRHGRSYTTRYMHLRKILVKPGQKVKRGDRIALSGNTGRSTGPHLHYEVWINQQAVNPLTAKTAAYRRADRLRSSRIPGAGQRDCAAATV</sequence>
<dbReference type="FunFam" id="2.70.70.10:FF:000002">
    <property type="entry name" value="Murein DD-endopeptidase MepM"/>
    <property type="match status" value="1"/>
</dbReference>
<dbReference type="SUPFAM" id="SSF51261">
    <property type="entry name" value="Duplicated hybrid motif"/>
    <property type="match status" value="1"/>
</dbReference>
<comment type="similarity">
    <text evidence="3">Belongs to the peptidase M23B family.</text>
</comment>
<keyword evidence="8" id="KW-0482">Metalloprotease</keyword>
<keyword evidence="6 10" id="KW-0378">Hydrolase</keyword>
<evidence type="ECO:0000256" key="1">
    <source>
        <dbReference type="ARBA" id="ARBA00001947"/>
    </source>
</evidence>
<dbReference type="GO" id="GO:0005886">
    <property type="term" value="C:plasma membrane"/>
    <property type="evidence" value="ECO:0007669"/>
    <property type="project" value="UniProtKB-SubCell"/>
</dbReference>
<dbReference type="GO" id="GO:0046872">
    <property type="term" value="F:metal ion binding"/>
    <property type="evidence" value="ECO:0007669"/>
    <property type="project" value="UniProtKB-KW"/>
</dbReference>
<evidence type="ECO:0000256" key="3">
    <source>
        <dbReference type="ARBA" id="ARBA00006646"/>
    </source>
</evidence>
<dbReference type="InterPro" id="IPR016047">
    <property type="entry name" value="M23ase_b-sheet_dom"/>
</dbReference>
<evidence type="ECO:0000256" key="5">
    <source>
        <dbReference type="ARBA" id="ARBA00022723"/>
    </source>
</evidence>
<feature type="domain" description="M23ase beta-sheet core" evidence="9">
    <location>
        <begin position="1"/>
        <end position="87"/>
    </location>
</feature>
<protein>
    <submittedName>
        <fullName evidence="10">Putative peptidoglycan-binding peptidase</fullName>
        <ecNumber evidence="10">3.4.24.75</ecNumber>
    </submittedName>
</protein>
<organism evidence="10 11">
    <name type="scientific">Escherichia coli</name>
    <dbReference type="NCBI Taxonomy" id="562"/>
    <lineage>
        <taxon>Bacteria</taxon>
        <taxon>Pseudomonadati</taxon>
        <taxon>Pseudomonadota</taxon>
        <taxon>Gammaproteobacteria</taxon>
        <taxon>Enterobacterales</taxon>
        <taxon>Enterobacteriaceae</taxon>
        <taxon>Escherichia</taxon>
    </lineage>
</organism>
<keyword evidence="4" id="KW-0645">Protease</keyword>
<proteinExistence type="inferred from homology"/>
<name>A0A376TDX7_ECOLX</name>
<dbReference type="PANTHER" id="PTHR21666">
    <property type="entry name" value="PEPTIDASE-RELATED"/>
    <property type="match status" value="1"/>
</dbReference>
<evidence type="ECO:0000256" key="6">
    <source>
        <dbReference type="ARBA" id="ARBA00022801"/>
    </source>
</evidence>
<dbReference type="EC" id="3.4.24.75" evidence="10"/>